<dbReference type="AlphaFoldDB" id="A0A1D2AGI8"/>
<feature type="compositionally biased region" description="Gly residues" evidence="1">
    <location>
        <begin position="282"/>
        <end position="301"/>
    </location>
</feature>
<dbReference type="GO" id="GO:0005634">
    <property type="term" value="C:nucleus"/>
    <property type="evidence" value="ECO:0007669"/>
    <property type="project" value="TreeGrafter"/>
</dbReference>
<proteinExistence type="predicted"/>
<dbReference type="SMART" id="SM01233">
    <property type="entry name" value="HABP4_PAI-RBP1"/>
    <property type="match status" value="1"/>
</dbReference>
<protein>
    <recommendedName>
        <fullName evidence="2">Hyaluronan/mRNA-binding protein domain-containing protein</fullName>
    </recommendedName>
</protein>
<feature type="compositionally biased region" description="Basic and acidic residues" evidence="1">
    <location>
        <begin position="102"/>
        <end position="130"/>
    </location>
</feature>
<accession>A0A1D2AGI8</accession>
<feature type="compositionally biased region" description="Basic and acidic residues" evidence="1">
    <location>
        <begin position="37"/>
        <end position="53"/>
    </location>
</feature>
<gene>
    <name evidence="3" type="ORF">g.4613</name>
</gene>
<dbReference type="InterPro" id="IPR039764">
    <property type="entry name" value="HABP4/SERBP1-like"/>
</dbReference>
<evidence type="ECO:0000256" key="1">
    <source>
        <dbReference type="SAM" id="MobiDB-lite"/>
    </source>
</evidence>
<dbReference type="GO" id="GO:0003723">
    <property type="term" value="F:RNA binding"/>
    <property type="evidence" value="ECO:0007669"/>
    <property type="project" value="InterPro"/>
</dbReference>
<dbReference type="Gene3D" id="6.10.140.1040">
    <property type="match status" value="1"/>
</dbReference>
<dbReference type="InterPro" id="IPR006861">
    <property type="entry name" value="HABP4_PAIRBP1-bd"/>
</dbReference>
<feature type="region of interest" description="Disordered" evidence="1">
    <location>
        <begin position="27"/>
        <end position="196"/>
    </location>
</feature>
<feature type="compositionally biased region" description="Basic and acidic residues" evidence="1">
    <location>
        <begin position="166"/>
        <end position="178"/>
    </location>
</feature>
<dbReference type="Pfam" id="PF04774">
    <property type="entry name" value="HABP4_PAI-RBP1"/>
    <property type="match status" value="1"/>
</dbReference>
<organism evidence="3">
    <name type="scientific">Auxenochlorella protothecoides</name>
    <name type="common">Green microalga</name>
    <name type="synonym">Chlorella protothecoides</name>
    <dbReference type="NCBI Taxonomy" id="3075"/>
    <lineage>
        <taxon>Eukaryota</taxon>
        <taxon>Viridiplantae</taxon>
        <taxon>Chlorophyta</taxon>
        <taxon>core chlorophytes</taxon>
        <taxon>Trebouxiophyceae</taxon>
        <taxon>Chlorellales</taxon>
        <taxon>Chlorellaceae</taxon>
        <taxon>Auxenochlorella</taxon>
    </lineage>
</organism>
<feature type="region of interest" description="Disordered" evidence="1">
    <location>
        <begin position="256"/>
        <end position="301"/>
    </location>
</feature>
<evidence type="ECO:0000259" key="2">
    <source>
        <dbReference type="SMART" id="SM01233"/>
    </source>
</evidence>
<feature type="non-terminal residue" evidence="3">
    <location>
        <position position="301"/>
    </location>
</feature>
<dbReference type="EMBL" id="GDKF01000310">
    <property type="protein sequence ID" value="JAT78312.1"/>
    <property type="molecule type" value="Transcribed_RNA"/>
</dbReference>
<dbReference type="PANTHER" id="PTHR12299">
    <property type="entry name" value="HYALURONIC ACID-BINDING PROTEIN 4"/>
    <property type="match status" value="1"/>
</dbReference>
<sequence>MSVATSNAFALLDDEGTVDVSALAARIPAAQKPAPKPVEETKPVARTNTREAPRGGGRGGFGGRGPRAPRANEEGGAFDAESAPALRSGGAGRGRGGRGGRGRGDGDRSGRREYDRHDGSGRGHETEKRSGGGRGNWGAEVEAAGEEPAERPPPPEPTPEEVEAAEAARREREEEERQLSLSAYEAQQAAKRASLNSAKGPTYVVDKDQFKGMKSFTKVEEDVGLDLHKNVKTIGANKGGRDKELKQKELVKDVGFRIAGDDAPRGPPAGGRGGRGGRFEGGRGGGRFEGGRGGGRFEGGR</sequence>
<feature type="compositionally biased region" description="Gly residues" evidence="1">
    <location>
        <begin position="54"/>
        <end position="65"/>
    </location>
</feature>
<dbReference type="GO" id="GO:0005737">
    <property type="term" value="C:cytoplasm"/>
    <property type="evidence" value="ECO:0007669"/>
    <property type="project" value="TreeGrafter"/>
</dbReference>
<reference evidence="3" key="1">
    <citation type="submission" date="2015-08" db="EMBL/GenBank/DDBJ databases">
        <authorList>
            <person name="Babu N.S."/>
            <person name="Beckwith C.J."/>
            <person name="Beseler K.G."/>
            <person name="Brison A."/>
            <person name="Carone J.V."/>
            <person name="Caskin T.P."/>
            <person name="Diamond M."/>
            <person name="Durham M.E."/>
            <person name="Foxe J.M."/>
            <person name="Go M."/>
            <person name="Henderson B.A."/>
            <person name="Jones I.B."/>
            <person name="McGettigan J.A."/>
            <person name="Micheletti S.J."/>
            <person name="Nasrallah M.E."/>
            <person name="Ortiz D."/>
            <person name="Piller C.R."/>
            <person name="Privatt S.R."/>
            <person name="Schneider S.L."/>
            <person name="Sharp S."/>
            <person name="Smith T.C."/>
            <person name="Stanton J.D."/>
            <person name="Ullery H.E."/>
            <person name="Wilson R.J."/>
            <person name="Serrano M.G."/>
            <person name="Buck G."/>
            <person name="Lee V."/>
            <person name="Wang Y."/>
            <person name="Carvalho R."/>
            <person name="Voegtly L."/>
            <person name="Shi R."/>
            <person name="Duckworth R."/>
            <person name="Johnson A."/>
            <person name="Loviza R."/>
            <person name="Walstead R."/>
            <person name="Shah Z."/>
            <person name="Kiflezghi M."/>
            <person name="Wade K."/>
            <person name="Ball S.L."/>
            <person name="Bradley K.W."/>
            <person name="Asai D.J."/>
            <person name="Bowman C.A."/>
            <person name="Russell D.A."/>
            <person name="Pope W.H."/>
            <person name="Jacobs-Sera D."/>
            <person name="Hendrix R.W."/>
            <person name="Hatfull G.F."/>
        </authorList>
    </citation>
    <scope>NUCLEOTIDE SEQUENCE</scope>
</reference>
<name>A0A1D2AGI8_AUXPR</name>
<evidence type="ECO:0000313" key="3">
    <source>
        <dbReference type="EMBL" id="JAT78312.1"/>
    </source>
</evidence>
<feature type="domain" description="Hyaluronan/mRNA-binding protein" evidence="2">
    <location>
        <begin position="110"/>
        <end position="206"/>
    </location>
</feature>
<dbReference type="PANTHER" id="PTHR12299:SF17">
    <property type="entry name" value="AT19571P-RELATED"/>
    <property type="match status" value="1"/>
</dbReference>